<name>A0ABQ9FIU3_TEGGR</name>
<evidence type="ECO:0000313" key="6">
    <source>
        <dbReference type="Proteomes" id="UP001217089"/>
    </source>
</evidence>
<dbReference type="Pfam" id="PF00051">
    <property type="entry name" value="Kringle"/>
    <property type="match status" value="1"/>
</dbReference>
<dbReference type="InterPro" id="IPR013806">
    <property type="entry name" value="Kringle-like"/>
</dbReference>
<proteinExistence type="predicted"/>
<dbReference type="EMBL" id="JARBDR010000328">
    <property type="protein sequence ID" value="KAJ8316195.1"/>
    <property type="molecule type" value="Genomic_DNA"/>
</dbReference>
<dbReference type="PANTHER" id="PTHR24261">
    <property type="entry name" value="PLASMINOGEN-RELATED"/>
    <property type="match status" value="1"/>
</dbReference>
<sequence length="98" mass="11343">MLKHKHCVDILATNFLSTIQNRRIGKCQNHKRLEFFGFANTTSTGKESQAWIMDSTNDHDFNQLPGNECRNPDLSPKGPWCYTIDNSTRYEECDIPFC</sequence>
<dbReference type="PROSITE" id="PS50070">
    <property type="entry name" value="KRINGLE_2"/>
    <property type="match status" value="1"/>
</dbReference>
<dbReference type="PRINTS" id="PR00018">
    <property type="entry name" value="KRINGLE"/>
</dbReference>
<gene>
    <name evidence="5" type="ORF">KUTeg_006209</name>
</gene>
<keyword evidence="1 3" id="KW-0420">Kringle</keyword>
<feature type="domain" description="Kringle" evidence="4">
    <location>
        <begin position="26"/>
        <end position="98"/>
    </location>
</feature>
<evidence type="ECO:0000259" key="4">
    <source>
        <dbReference type="PROSITE" id="PS50070"/>
    </source>
</evidence>
<dbReference type="SUPFAM" id="SSF57440">
    <property type="entry name" value="Kringle-like"/>
    <property type="match status" value="1"/>
</dbReference>
<dbReference type="InterPro" id="IPR000001">
    <property type="entry name" value="Kringle"/>
</dbReference>
<reference evidence="5 6" key="1">
    <citation type="submission" date="2022-12" db="EMBL/GenBank/DDBJ databases">
        <title>Chromosome-level genome of Tegillarca granosa.</title>
        <authorList>
            <person name="Kim J."/>
        </authorList>
    </citation>
    <scope>NUCLEOTIDE SEQUENCE [LARGE SCALE GENOMIC DNA]</scope>
    <source>
        <strain evidence="5">Teg-2019</strain>
        <tissue evidence="5">Adductor muscle</tissue>
    </source>
</reference>
<organism evidence="5 6">
    <name type="scientific">Tegillarca granosa</name>
    <name type="common">Malaysian cockle</name>
    <name type="synonym">Anadara granosa</name>
    <dbReference type="NCBI Taxonomy" id="220873"/>
    <lineage>
        <taxon>Eukaryota</taxon>
        <taxon>Metazoa</taxon>
        <taxon>Spiralia</taxon>
        <taxon>Lophotrochozoa</taxon>
        <taxon>Mollusca</taxon>
        <taxon>Bivalvia</taxon>
        <taxon>Autobranchia</taxon>
        <taxon>Pteriomorphia</taxon>
        <taxon>Arcoida</taxon>
        <taxon>Arcoidea</taxon>
        <taxon>Arcidae</taxon>
        <taxon>Tegillarca</taxon>
    </lineage>
</organism>
<dbReference type="PANTHER" id="PTHR24261:SF7">
    <property type="entry name" value="KRINGLE DOMAIN-CONTAINING PROTEIN"/>
    <property type="match status" value="1"/>
</dbReference>
<evidence type="ECO:0000256" key="1">
    <source>
        <dbReference type="ARBA" id="ARBA00022572"/>
    </source>
</evidence>
<dbReference type="InterPro" id="IPR050759">
    <property type="entry name" value="Serine_protease_kringle"/>
</dbReference>
<dbReference type="Proteomes" id="UP001217089">
    <property type="component" value="Unassembled WGS sequence"/>
</dbReference>
<keyword evidence="2" id="KW-1015">Disulfide bond</keyword>
<evidence type="ECO:0000256" key="2">
    <source>
        <dbReference type="ARBA" id="ARBA00023157"/>
    </source>
</evidence>
<evidence type="ECO:0000313" key="5">
    <source>
        <dbReference type="EMBL" id="KAJ8316195.1"/>
    </source>
</evidence>
<evidence type="ECO:0000256" key="3">
    <source>
        <dbReference type="PROSITE-ProRule" id="PRU00121"/>
    </source>
</evidence>
<comment type="caution">
    <text evidence="5">The sequence shown here is derived from an EMBL/GenBank/DDBJ whole genome shotgun (WGS) entry which is preliminary data.</text>
</comment>
<keyword evidence="6" id="KW-1185">Reference proteome</keyword>
<dbReference type="Gene3D" id="2.40.20.10">
    <property type="entry name" value="Plasminogen Kringle 4"/>
    <property type="match status" value="1"/>
</dbReference>
<comment type="caution">
    <text evidence="3">Lacks conserved residue(s) required for the propagation of feature annotation.</text>
</comment>
<dbReference type="InterPro" id="IPR038178">
    <property type="entry name" value="Kringle_sf"/>
</dbReference>
<dbReference type="SMART" id="SM00130">
    <property type="entry name" value="KR"/>
    <property type="match status" value="1"/>
</dbReference>
<protein>
    <recommendedName>
        <fullName evidence="4">Kringle domain-containing protein</fullName>
    </recommendedName>
</protein>
<accession>A0ABQ9FIU3</accession>